<accession>U4P592</accession>
<evidence type="ECO:0000313" key="1">
    <source>
        <dbReference type="EMBL" id="ACD24015.1"/>
    </source>
</evidence>
<name>B2TKU6_CLOBB</name>
<dbReference type="AlphaFoldDB" id="B2TKU6"/>
<dbReference type="EMBL" id="CP001056">
    <property type="protein sequence ID" value="ACD24015.1"/>
    <property type="molecule type" value="Genomic_DNA"/>
</dbReference>
<proteinExistence type="predicted"/>
<dbReference type="PATRIC" id="fig|935198.13.peg.1578"/>
<gene>
    <name evidence="1" type="ordered locus">CLL_A1632</name>
</gene>
<reference evidence="1" key="1">
    <citation type="submission" date="2009-06" db="EMBL/GenBank/DDBJ databases">
        <authorList>
            <consortium name="US DOE Joint Genome Institute (JGI-PGF)"/>
            <person name="Lucas S."/>
            <person name="Copeland A."/>
            <person name="Lapidus A."/>
            <person name="Glavina del Rio T."/>
            <person name="Dalin E."/>
            <person name="Tice H."/>
            <person name="Bruce D."/>
            <person name="Goodwin L."/>
            <person name="Pitluck S."/>
            <person name="Kyrpides N."/>
            <person name="Mavromatis K."/>
            <person name="Ivanova N."/>
            <person name="Saunders E."/>
            <person name="Brettin T."/>
            <person name="Detter J.C."/>
            <person name="Han C."/>
            <person name="Larimer F."/>
            <person name="Land M."/>
            <person name="Hauser L."/>
            <person name="Markowitz V."/>
            <person name="Cheng J.-F."/>
            <person name="Hugenholtz P."/>
            <person name="Woyke T."/>
            <person name="Wu D."/>
            <person name="Gronow S."/>
            <person name="Klenk H.-P."/>
            <person name="Eisen J.A."/>
        </authorList>
    </citation>
    <scope>NUCLEOTIDE SEQUENCE</scope>
    <source>
        <strain evidence="1">Eklund 17B</strain>
    </source>
</reference>
<accession>B2TKU6</accession>
<reference evidence="1" key="2">
    <citation type="submission" date="2009-08" db="EMBL/GenBank/DDBJ databases">
        <authorList>
            <person name="Shrivastava S."/>
            <person name="Brinkac L.M."/>
            <person name="Dodson R.J."/>
            <person name="Harkins D.M."/>
            <person name="Durkin A.S."/>
            <person name="Sutton G."/>
        </authorList>
    </citation>
    <scope>NUCLEOTIDE SEQUENCE</scope>
    <source>
        <strain evidence="1">Eklund 17B</strain>
    </source>
</reference>
<dbReference type="KEGG" id="cbk:CLL_A1632"/>
<protein>
    <submittedName>
        <fullName evidence="1">Uncharacterized protein</fullName>
    </submittedName>
</protein>
<organism evidence="1">
    <name type="scientific">Clostridium botulinum (strain Eklund 17B / Type B)</name>
    <dbReference type="NCBI Taxonomy" id="935198"/>
    <lineage>
        <taxon>Bacteria</taxon>
        <taxon>Bacillati</taxon>
        <taxon>Bacillota</taxon>
        <taxon>Clostridia</taxon>
        <taxon>Eubacteriales</taxon>
        <taxon>Clostridiaceae</taxon>
        <taxon>Clostridium</taxon>
    </lineage>
</organism>
<dbReference type="HOGENOM" id="CLU_2599766_0_0_9"/>
<sequence>MIVGALAVVATVAVVAAIAVASPVGGAVVVCAVLGAVVSASVDVGCQLATNGGDISKGIGIGMLTGKLGEDGYKPTLHF</sequence>